<dbReference type="AlphaFoldDB" id="A0A4Z1KVH8"/>
<protein>
    <submittedName>
        <fullName evidence="1">Uncharacterized protein</fullName>
    </submittedName>
</protein>
<reference evidence="1 2" key="1">
    <citation type="submission" date="2017-12" db="EMBL/GenBank/DDBJ databases">
        <title>Comparative genomics of Botrytis spp.</title>
        <authorList>
            <person name="Valero-Jimenez C.A."/>
            <person name="Tapia P."/>
            <person name="Veloso J."/>
            <person name="Silva-Moreno E."/>
            <person name="Staats M."/>
            <person name="Valdes J.H."/>
            <person name="Van Kan J.A.L."/>
        </authorList>
    </citation>
    <scope>NUCLEOTIDE SEQUENCE [LARGE SCALE GENOMIC DNA]</scope>
    <source>
        <strain evidence="1 2">MUCL3349</strain>
    </source>
</reference>
<evidence type="ECO:0000313" key="2">
    <source>
        <dbReference type="Proteomes" id="UP000297280"/>
    </source>
</evidence>
<accession>A0A4Z1KVH8</accession>
<sequence length="34" mass="3525">MAAGTVETIHKSEALAMSNVRNALQHGDVIDASS</sequence>
<organism evidence="1 2">
    <name type="scientific">Botrytis porri</name>
    <dbReference type="NCBI Taxonomy" id="87229"/>
    <lineage>
        <taxon>Eukaryota</taxon>
        <taxon>Fungi</taxon>
        <taxon>Dikarya</taxon>
        <taxon>Ascomycota</taxon>
        <taxon>Pezizomycotina</taxon>
        <taxon>Leotiomycetes</taxon>
        <taxon>Helotiales</taxon>
        <taxon>Sclerotiniaceae</taxon>
        <taxon>Botrytis</taxon>
    </lineage>
</organism>
<keyword evidence="2" id="KW-1185">Reference proteome</keyword>
<dbReference type="EMBL" id="PQXO01000158">
    <property type="protein sequence ID" value="TGO88501.1"/>
    <property type="molecule type" value="Genomic_DNA"/>
</dbReference>
<gene>
    <name evidence="1" type="ORF">BPOR_0158g00010</name>
</gene>
<proteinExistence type="predicted"/>
<comment type="caution">
    <text evidence="1">The sequence shown here is derived from an EMBL/GenBank/DDBJ whole genome shotgun (WGS) entry which is preliminary data.</text>
</comment>
<dbReference type="Proteomes" id="UP000297280">
    <property type="component" value="Unassembled WGS sequence"/>
</dbReference>
<name>A0A4Z1KVH8_9HELO</name>
<evidence type="ECO:0000313" key="1">
    <source>
        <dbReference type="EMBL" id="TGO88501.1"/>
    </source>
</evidence>